<dbReference type="EMBL" id="JAFCNB010000003">
    <property type="protein sequence ID" value="MBP2703513.1"/>
    <property type="molecule type" value="Genomic_DNA"/>
</dbReference>
<evidence type="ECO:0000313" key="2">
    <source>
        <dbReference type="Proteomes" id="UP000674234"/>
    </source>
</evidence>
<reference evidence="1" key="1">
    <citation type="submission" date="2021-02" db="EMBL/GenBank/DDBJ databases">
        <title>Draft genome sequence of Microbispora sp. RL4-1S isolated from rice leaves in Thailand.</title>
        <authorList>
            <person name="Muangham S."/>
            <person name="Duangmal K."/>
        </authorList>
    </citation>
    <scope>NUCLEOTIDE SEQUENCE</scope>
    <source>
        <strain evidence="1">RL4-1S</strain>
    </source>
</reference>
<name>A0A941AIU7_9ACTN</name>
<evidence type="ECO:0000313" key="1">
    <source>
        <dbReference type="EMBL" id="MBP2703513.1"/>
    </source>
</evidence>
<accession>A0A941AIU7</accession>
<comment type="caution">
    <text evidence="1">The sequence shown here is derived from an EMBL/GenBank/DDBJ whole genome shotgun (WGS) entry which is preliminary data.</text>
</comment>
<protein>
    <submittedName>
        <fullName evidence="1">Uncharacterized protein</fullName>
    </submittedName>
</protein>
<dbReference type="RefSeq" id="WP_210154825.1">
    <property type="nucleotide sequence ID" value="NZ_JAFCNB010000003.1"/>
</dbReference>
<proteinExistence type="predicted"/>
<dbReference type="AlphaFoldDB" id="A0A941AIU7"/>
<keyword evidence="2" id="KW-1185">Reference proteome</keyword>
<sequence>MACGCQNSNTTIKYRVTAPNGETKDYATPAEANKAKAELGATGPVRAVRVAAGK</sequence>
<dbReference type="Proteomes" id="UP000674234">
    <property type="component" value="Unassembled WGS sequence"/>
</dbReference>
<gene>
    <name evidence="1" type="ORF">JOL79_06835</name>
</gene>
<organism evidence="1 2">
    <name type="scientific">Microbispora oryzae</name>
    <dbReference type="NCBI Taxonomy" id="2806554"/>
    <lineage>
        <taxon>Bacteria</taxon>
        <taxon>Bacillati</taxon>
        <taxon>Actinomycetota</taxon>
        <taxon>Actinomycetes</taxon>
        <taxon>Streptosporangiales</taxon>
        <taxon>Streptosporangiaceae</taxon>
        <taxon>Microbispora</taxon>
    </lineage>
</organism>